<evidence type="ECO:0000313" key="2">
    <source>
        <dbReference type="EMBL" id="SFJ00899.1"/>
    </source>
</evidence>
<sequence length="219" mass="23575">MRKLWLFLVAAGLLAACSSSPAPVAAPPPLSPAPEVSDQQRLVAALPSEDEAERYGLEPTGTAAPLLPSETTRVSLGKPCDRTLPSDVRIAGAAQAIWYLTNNNPRLQVRQVLARYSRTAGATVVQEVEQSLTCRTGTDEDEVPYAFDGKLALPPISGADRQVAYCVHSTGLNYRDCYVYAARGEFAMMLDFRTYGDKDSANQVVPTLTAQLATALTRT</sequence>
<keyword evidence="3" id="KW-1185">Reference proteome</keyword>
<dbReference type="PROSITE" id="PS51257">
    <property type="entry name" value="PROKAR_LIPOPROTEIN"/>
    <property type="match status" value="1"/>
</dbReference>
<evidence type="ECO:0008006" key="4">
    <source>
        <dbReference type="Google" id="ProtNLM"/>
    </source>
</evidence>
<feature type="chain" id="PRO_5039091677" description="PknH-like extracellular domain-containing protein" evidence="1">
    <location>
        <begin position="26"/>
        <end position="219"/>
    </location>
</feature>
<dbReference type="OrthoDB" id="3383143at2"/>
<dbReference type="STRING" id="115433.SAMN05421835_102488"/>
<protein>
    <recommendedName>
        <fullName evidence="4">PknH-like extracellular domain-containing protein</fullName>
    </recommendedName>
</protein>
<evidence type="ECO:0000313" key="3">
    <source>
        <dbReference type="Proteomes" id="UP000199025"/>
    </source>
</evidence>
<evidence type="ECO:0000256" key="1">
    <source>
        <dbReference type="SAM" id="SignalP"/>
    </source>
</evidence>
<dbReference type="RefSeq" id="WP_091504770.1">
    <property type="nucleotide sequence ID" value="NZ_FORP01000002.1"/>
</dbReference>
<proteinExistence type="predicted"/>
<gene>
    <name evidence="2" type="ORF">SAMN05421835_102488</name>
</gene>
<dbReference type="AlphaFoldDB" id="A0A1I3MVB3"/>
<accession>A0A1I3MVB3</accession>
<reference evidence="2 3" key="1">
    <citation type="submission" date="2016-10" db="EMBL/GenBank/DDBJ databases">
        <authorList>
            <person name="de Groot N.N."/>
        </authorList>
    </citation>
    <scope>NUCLEOTIDE SEQUENCE [LARGE SCALE GENOMIC DNA]</scope>
    <source>
        <strain evidence="2 3">DSM 44468</strain>
    </source>
</reference>
<organism evidence="2 3">
    <name type="scientific">Amycolatopsis sacchari</name>
    <dbReference type="NCBI Taxonomy" id="115433"/>
    <lineage>
        <taxon>Bacteria</taxon>
        <taxon>Bacillati</taxon>
        <taxon>Actinomycetota</taxon>
        <taxon>Actinomycetes</taxon>
        <taxon>Pseudonocardiales</taxon>
        <taxon>Pseudonocardiaceae</taxon>
        <taxon>Amycolatopsis</taxon>
    </lineage>
</organism>
<dbReference type="EMBL" id="FORP01000002">
    <property type="protein sequence ID" value="SFJ00899.1"/>
    <property type="molecule type" value="Genomic_DNA"/>
</dbReference>
<keyword evidence="1" id="KW-0732">Signal</keyword>
<feature type="signal peptide" evidence="1">
    <location>
        <begin position="1"/>
        <end position="25"/>
    </location>
</feature>
<dbReference type="Proteomes" id="UP000199025">
    <property type="component" value="Unassembled WGS sequence"/>
</dbReference>
<name>A0A1I3MVB3_9PSEU</name>